<protein>
    <recommendedName>
        <fullName evidence="1">Uncharacterized protein TP-0789 domain-containing protein</fullName>
    </recommendedName>
</protein>
<dbReference type="AlphaFoldDB" id="A0A381V053"/>
<feature type="domain" description="Uncharacterized protein TP-0789" evidence="1">
    <location>
        <begin position="68"/>
        <end position="248"/>
    </location>
</feature>
<dbReference type="Pfam" id="PF17131">
    <property type="entry name" value="LolA_like"/>
    <property type="match status" value="1"/>
</dbReference>
<evidence type="ECO:0000313" key="2">
    <source>
        <dbReference type="EMBL" id="SVA33766.1"/>
    </source>
</evidence>
<proteinExistence type="predicted"/>
<dbReference type="CDD" id="cd16329">
    <property type="entry name" value="LolA_like"/>
    <property type="match status" value="1"/>
</dbReference>
<sequence length="250" mass="29437">MFLQSIVFPSDMDPTAVDIMRRIKSAPKPKSSVSEIRLEIIRKKAGKEKRRIRSFTRYEKQFFSGDYKKKQLLRFQEPKSVQGTTLLSWTKINGTTEQWFFLPKLKASKQIKTREKGKSFMGTDFIYEDLENREIKDDSLTLEGLEMIDGYSCYVVRTFPRIESSYWGTKVYVDEKIWQIRKVEFLEDENKMEKTLYIRGYSEESGFWSPTILKMARVNGNHTIMTIDSFKPNAGLDDQIFTESFLNRSE</sequence>
<gene>
    <name evidence="2" type="ORF">METZ01_LOCUS86620</name>
</gene>
<evidence type="ECO:0000259" key="1">
    <source>
        <dbReference type="Pfam" id="PF17131"/>
    </source>
</evidence>
<dbReference type="Gene3D" id="2.50.20.10">
    <property type="entry name" value="Lipoprotein localisation LolA/LolB/LppX"/>
    <property type="match status" value="1"/>
</dbReference>
<reference evidence="2" key="1">
    <citation type="submission" date="2018-05" db="EMBL/GenBank/DDBJ databases">
        <authorList>
            <person name="Lanie J.A."/>
            <person name="Ng W.-L."/>
            <person name="Kazmierczak K.M."/>
            <person name="Andrzejewski T.M."/>
            <person name="Davidsen T.M."/>
            <person name="Wayne K.J."/>
            <person name="Tettelin H."/>
            <person name="Glass J.I."/>
            <person name="Rusch D."/>
            <person name="Podicherti R."/>
            <person name="Tsui H.-C.T."/>
            <person name="Winkler M.E."/>
        </authorList>
    </citation>
    <scope>NUCLEOTIDE SEQUENCE</scope>
</reference>
<dbReference type="InterPro" id="IPR033399">
    <property type="entry name" value="TP_0789-like"/>
</dbReference>
<name>A0A381V053_9ZZZZ</name>
<organism evidence="2">
    <name type="scientific">marine metagenome</name>
    <dbReference type="NCBI Taxonomy" id="408172"/>
    <lineage>
        <taxon>unclassified sequences</taxon>
        <taxon>metagenomes</taxon>
        <taxon>ecological metagenomes</taxon>
    </lineage>
</organism>
<dbReference type="EMBL" id="UINC01007518">
    <property type="protein sequence ID" value="SVA33766.1"/>
    <property type="molecule type" value="Genomic_DNA"/>
</dbReference>
<accession>A0A381V053</accession>